<organism evidence="1 2">
    <name type="scientific">Aristaeella hokkaidonensis</name>
    <dbReference type="NCBI Taxonomy" id="3046382"/>
    <lineage>
        <taxon>Bacteria</taxon>
        <taxon>Bacillati</taxon>
        <taxon>Bacillota</taxon>
        <taxon>Clostridia</taxon>
        <taxon>Eubacteriales</taxon>
        <taxon>Aristaeellaceae</taxon>
        <taxon>Aristaeella</taxon>
    </lineage>
</organism>
<proteinExistence type="predicted"/>
<name>A0AC61NJN3_9FIRM</name>
<evidence type="ECO:0000313" key="2">
    <source>
        <dbReference type="Proteomes" id="UP000682782"/>
    </source>
</evidence>
<reference evidence="1" key="1">
    <citation type="submission" date="2021-01" db="EMBL/GenBank/DDBJ databases">
        <title>Complete genome sequence of Clostridiales bacterium R-7.</title>
        <authorList>
            <person name="Mahoney-Kurpe S.C."/>
            <person name="Palevich N."/>
            <person name="Koike S."/>
            <person name="Moon C.D."/>
            <person name="Attwood G.T."/>
        </authorList>
    </citation>
    <scope>NUCLEOTIDE SEQUENCE</scope>
    <source>
        <strain evidence="1">R-7</strain>
    </source>
</reference>
<protein>
    <submittedName>
        <fullName evidence="1">ABC transporter permease</fullName>
    </submittedName>
</protein>
<accession>A0AC61NJN3</accession>
<evidence type="ECO:0000313" key="1">
    <source>
        <dbReference type="EMBL" id="QUC66068.1"/>
    </source>
</evidence>
<sequence length="432" mass="45876">MLLRMIRGVLFHQKGKMLLIAFTIALGASLATGMLNVMMDVGDKVNQELKNYGANIVVKPKDSSLLSDIYDVGEGGEELNTAWLKEDDLGKIKTIFWAFNIVDFAPFLDTQAVLPDGSAVKLNGSWFNHHLSLPTGEELDAGVVGMRSWWDVTDGRWLDEKDENANTEIMAGMTVAQAQGWKAGDTVTLQGSKGEKTVTVAGIYDAGGDEDEQIFGTLALVQELTGREGKVASVEVSAITTPDNELARRAARNPAALSGRDYETWYCTAYVSAICYQIQEAIPGSVAAAVRKVAEGEGAVLEKTQLLMILITALSLIGSALGISNLVTASVMERAKEIGLLKAIGARDHSITGVIMTEILVTALIGGAAGYFMGFGFAQLIGRSVFGAAVEMKPAVVPIVAGLVALVTLAGSLPAIRTVLRLKPAEVLHGGH</sequence>
<dbReference type="EMBL" id="CP068393">
    <property type="protein sequence ID" value="QUC66068.1"/>
    <property type="molecule type" value="Genomic_DNA"/>
</dbReference>
<dbReference type="Proteomes" id="UP000682782">
    <property type="component" value="Chromosome"/>
</dbReference>
<keyword evidence="2" id="KW-1185">Reference proteome</keyword>
<gene>
    <name evidence="1" type="ORF">JYE49_09320</name>
</gene>